<dbReference type="EMBL" id="FNRI01000006">
    <property type="protein sequence ID" value="SEA75745.1"/>
    <property type="molecule type" value="Genomic_DNA"/>
</dbReference>
<evidence type="ECO:0000313" key="3">
    <source>
        <dbReference type="EMBL" id="SEA75745.1"/>
    </source>
</evidence>
<proteinExistence type="predicted"/>
<dbReference type="PROSITE" id="PS51257">
    <property type="entry name" value="PROKAR_LIPOPROTEIN"/>
    <property type="match status" value="1"/>
</dbReference>
<dbReference type="SUPFAM" id="SSF49344">
    <property type="entry name" value="CBD9-like"/>
    <property type="match status" value="1"/>
</dbReference>
<feature type="chain" id="PRO_5010220052" evidence="2">
    <location>
        <begin position="24"/>
        <end position="635"/>
    </location>
</feature>
<dbReference type="PANTHER" id="PTHR38792:SF3">
    <property type="entry name" value="BNR_ASP-BOX REPEAT DOMAIN PROTEIN (AFU_ORTHOLOGUE AFUA_7G06430)-RELATED"/>
    <property type="match status" value="1"/>
</dbReference>
<sequence>MNLRHNISSLLLLALALSTAACSKPSADENPNPKPGTGGSDPAPVDTEITSIHDLNATQGYLNSHASEWQGSSLEMDFRSFIKLEKPLLSAVNARYPRIKKLKDNTFLLIYQQGPSAHDVYYARSRNFITWQNADEQLFAKTDMKQYESNVDDRVLFTSADAIVLDNGDILAFASFRLNKGYRLNPLNNGIMMRRSSDNGKTWSETQIIYRGTTWEPSALQLSTGEVHVYFTDANTTTGNSGTSLLRSTDRGATWTTVGKIIRQKAGTATDGSGTVIFTDQMPVAIQLNGSERIAVAFESRFGRTGTSEDKYHLGLAYSNDNWAAGPPAGDEDGPAERQNNIFLNQAAPYLRQFRSGETVLSCNISGVFNMRIGDAKAWSFSDPMPGFPGRGSWGSIEPVDDHTLAAVFPDAFTQTIDDKETASARIQLAKFVLNHRINATQFTPALTGSSAHWKEVQDALFIGSVSQAQAVFRFAYDDDNLYCLVERLDNGLAAADGIDLMIQSGNATGDPLILKITPDAAKGTLVCDNTAVTCAATVLGTFDETDNDRGYVVELAIPRDRINAAADRILFNAVLHDAAGDDTFTGLAAGNYDKWLPVELKVPAEPVPEPEPGADDDNGRGPGWSNGEEVNPWK</sequence>
<gene>
    <name evidence="3" type="ORF">SAMN05444145_10622</name>
</gene>
<dbReference type="OrthoDB" id="7294637at2"/>
<dbReference type="InterPro" id="IPR036278">
    <property type="entry name" value="Sialidase_sf"/>
</dbReference>
<feature type="region of interest" description="Disordered" evidence="1">
    <location>
        <begin position="23"/>
        <end position="47"/>
    </location>
</feature>
<evidence type="ECO:0000256" key="1">
    <source>
        <dbReference type="SAM" id="MobiDB-lite"/>
    </source>
</evidence>
<dbReference type="Gene3D" id="2.60.40.1190">
    <property type="match status" value="1"/>
</dbReference>
<dbReference type="Gene3D" id="2.120.10.10">
    <property type="match status" value="1"/>
</dbReference>
<dbReference type="SUPFAM" id="SSF50939">
    <property type="entry name" value="Sialidases"/>
    <property type="match status" value="1"/>
</dbReference>
<keyword evidence="2" id="KW-0732">Signal</keyword>
<dbReference type="RefSeq" id="WP_010266862.1">
    <property type="nucleotide sequence ID" value="NZ_CAEG01000021.1"/>
</dbReference>
<reference evidence="3 4" key="1">
    <citation type="submission" date="2016-10" db="EMBL/GenBank/DDBJ databases">
        <authorList>
            <person name="de Groot N.N."/>
        </authorList>
    </citation>
    <scope>NUCLEOTIDE SEQUENCE [LARGE SCALE GENOMIC DNA]</scope>
    <source>
        <strain evidence="3 4">DSM 25383</strain>
    </source>
</reference>
<keyword evidence="4" id="KW-1185">Reference proteome</keyword>
<dbReference type="Proteomes" id="UP000183253">
    <property type="component" value="Unassembled WGS sequence"/>
</dbReference>
<evidence type="ECO:0000256" key="2">
    <source>
        <dbReference type="SAM" id="SignalP"/>
    </source>
</evidence>
<organism evidence="3 4">
    <name type="scientific">Alistipes timonensis JC136</name>
    <dbReference type="NCBI Taxonomy" id="1033731"/>
    <lineage>
        <taxon>Bacteria</taxon>
        <taxon>Pseudomonadati</taxon>
        <taxon>Bacteroidota</taxon>
        <taxon>Bacteroidia</taxon>
        <taxon>Bacteroidales</taxon>
        <taxon>Rikenellaceae</taxon>
        <taxon>Alistipes</taxon>
    </lineage>
</organism>
<dbReference type="CDD" id="cd15482">
    <property type="entry name" value="Sialidase_non-viral"/>
    <property type="match status" value="1"/>
</dbReference>
<feature type="region of interest" description="Disordered" evidence="1">
    <location>
        <begin position="603"/>
        <end position="635"/>
    </location>
</feature>
<dbReference type="PANTHER" id="PTHR38792">
    <property type="entry name" value="BNR/ASP-BOX REPEAT DOMAIN PROTEIN (AFU_ORTHOLOGUE AFUA_7G06430)-RELATED"/>
    <property type="match status" value="1"/>
</dbReference>
<evidence type="ECO:0000313" key="4">
    <source>
        <dbReference type="Proteomes" id="UP000183253"/>
    </source>
</evidence>
<accession>A0A1H4DSJ0</accession>
<protein>
    <submittedName>
        <fullName evidence="3">BNR repeat-like domain-containing protein</fullName>
    </submittedName>
</protein>
<feature type="signal peptide" evidence="2">
    <location>
        <begin position="1"/>
        <end position="23"/>
    </location>
</feature>
<name>A0A1H4DSJ0_9BACT</name>
<dbReference type="AlphaFoldDB" id="A0A1H4DSJ0"/>
<dbReference type="STRING" id="1033731.SAMN05444145_10622"/>